<dbReference type="RefSeq" id="WP_197355957.1">
    <property type="nucleotide sequence ID" value="NZ_CP036298.1"/>
</dbReference>
<dbReference type="AlphaFoldDB" id="A0A518FZG1"/>
<keyword evidence="5" id="KW-1185">Reference proteome</keyword>
<sequence>MPKFEHIRHKPPRDLVGPRSLILVSAPLRSSVNLSRMVRLAGCSGLTEIIHCGPGKVDRTIARDAADVVKVASPRTLPPVLKRLREDGFRCVGLEQTTNSQSLYEYQFAQRTALVIGAEREGLSQEILDCLDDVVEIPVYGQPASYNVVTATTMAVYEYCRQFPNG</sequence>
<dbReference type="SUPFAM" id="SSF75217">
    <property type="entry name" value="alpha/beta knot"/>
    <property type="match status" value="1"/>
</dbReference>
<keyword evidence="1 4" id="KW-0489">Methyltransferase</keyword>
<evidence type="ECO:0000313" key="4">
    <source>
        <dbReference type="EMBL" id="QDV21742.1"/>
    </source>
</evidence>
<gene>
    <name evidence="4" type="primary">trmH</name>
    <name evidence="4" type="ORF">Q31a_00210</name>
</gene>
<evidence type="ECO:0000313" key="5">
    <source>
        <dbReference type="Proteomes" id="UP000318017"/>
    </source>
</evidence>
<dbReference type="KEGG" id="ahel:Q31a_00210"/>
<dbReference type="Gene3D" id="3.40.1280.10">
    <property type="match status" value="1"/>
</dbReference>
<dbReference type="GO" id="GO:0030488">
    <property type="term" value="P:tRNA methylation"/>
    <property type="evidence" value="ECO:0007669"/>
    <property type="project" value="TreeGrafter"/>
</dbReference>
<dbReference type="InterPro" id="IPR029028">
    <property type="entry name" value="Alpha/beta_knot_MTases"/>
</dbReference>
<proteinExistence type="predicted"/>
<dbReference type="GO" id="GO:0003723">
    <property type="term" value="F:RNA binding"/>
    <property type="evidence" value="ECO:0007669"/>
    <property type="project" value="InterPro"/>
</dbReference>
<dbReference type="GO" id="GO:0141100">
    <property type="term" value="F:tRNA (guanine(18)-2'-O)-methyltransferase activity"/>
    <property type="evidence" value="ECO:0007669"/>
    <property type="project" value="UniProtKB-EC"/>
</dbReference>
<evidence type="ECO:0000256" key="2">
    <source>
        <dbReference type="ARBA" id="ARBA00022679"/>
    </source>
</evidence>
<evidence type="ECO:0000259" key="3">
    <source>
        <dbReference type="Pfam" id="PF00588"/>
    </source>
</evidence>
<dbReference type="Proteomes" id="UP000318017">
    <property type="component" value="Chromosome"/>
</dbReference>
<evidence type="ECO:0000256" key="1">
    <source>
        <dbReference type="ARBA" id="ARBA00022603"/>
    </source>
</evidence>
<dbReference type="PANTHER" id="PTHR12029:SF11">
    <property type="entry name" value="METHYLTRANSFERASE TARBP1-RELATED"/>
    <property type="match status" value="1"/>
</dbReference>
<name>A0A518FZG1_9BACT</name>
<dbReference type="InterPro" id="IPR045330">
    <property type="entry name" value="TRM3/TARBP1"/>
</dbReference>
<dbReference type="Pfam" id="PF00588">
    <property type="entry name" value="SpoU_methylase"/>
    <property type="match status" value="1"/>
</dbReference>
<dbReference type="InterPro" id="IPR029026">
    <property type="entry name" value="tRNA_m1G_MTases_N"/>
</dbReference>
<reference evidence="4 5" key="1">
    <citation type="submission" date="2019-02" db="EMBL/GenBank/DDBJ databases">
        <title>Deep-cultivation of Planctomycetes and their phenomic and genomic characterization uncovers novel biology.</title>
        <authorList>
            <person name="Wiegand S."/>
            <person name="Jogler M."/>
            <person name="Boedeker C."/>
            <person name="Pinto D."/>
            <person name="Vollmers J."/>
            <person name="Rivas-Marin E."/>
            <person name="Kohn T."/>
            <person name="Peeters S.H."/>
            <person name="Heuer A."/>
            <person name="Rast P."/>
            <person name="Oberbeckmann S."/>
            <person name="Bunk B."/>
            <person name="Jeske O."/>
            <person name="Meyerdierks A."/>
            <person name="Storesund J.E."/>
            <person name="Kallscheuer N."/>
            <person name="Luecker S."/>
            <person name="Lage O.M."/>
            <person name="Pohl T."/>
            <person name="Merkel B.J."/>
            <person name="Hornburger P."/>
            <person name="Mueller R.-W."/>
            <person name="Bruemmer F."/>
            <person name="Labrenz M."/>
            <person name="Spormann A.M."/>
            <person name="Op den Camp H."/>
            <person name="Overmann J."/>
            <person name="Amann R."/>
            <person name="Jetten M.S.M."/>
            <person name="Mascher T."/>
            <person name="Medema M.H."/>
            <person name="Devos D.P."/>
            <person name="Kaster A.-K."/>
            <person name="Ovreas L."/>
            <person name="Rohde M."/>
            <person name="Galperin M.Y."/>
            <person name="Jogler C."/>
        </authorList>
    </citation>
    <scope>NUCLEOTIDE SEQUENCE [LARGE SCALE GENOMIC DNA]</scope>
    <source>
        <strain evidence="4 5">Q31a</strain>
    </source>
</reference>
<accession>A0A518FZG1</accession>
<protein>
    <submittedName>
        <fullName evidence="4">tRNA (Guanosine(18)-2'-O)-methyltransferase</fullName>
        <ecNumber evidence="4">2.1.1.34</ecNumber>
    </submittedName>
</protein>
<dbReference type="InterPro" id="IPR001537">
    <property type="entry name" value="SpoU_MeTrfase"/>
</dbReference>
<feature type="domain" description="tRNA/rRNA methyltransferase SpoU type" evidence="3">
    <location>
        <begin position="21"/>
        <end position="157"/>
    </location>
</feature>
<organism evidence="4 5">
    <name type="scientific">Aureliella helgolandensis</name>
    <dbReference type="NCBI Taxonomy" id="2527968"/>
    <lineage>
        <taxon>Bacteria</taxon>
        <taxon>Pseudomonadati</taxon>
        <taxon>Planctomycetota</taxon>
        <taxon>Planctomycetia</taxon>
        <taxon>Pirellulales</taxon>
        <taxon>Pirellulaceae</taxon>
        <taxon>Aureliella</taxon>
    </lineage>
</organism>
<dbReference type="EMBL" id="CP036298">
    <property type="protein sequence ID" value="QDV21742.1"/>
    <property type="molecule type" value="Genomic_DNA"/>
</dbReference>
<dbReference type="EC" id="2.1.1.34" evidence="4"/>
<keyword evidence="2 4" id="KW-0808">Transferase</keyword>
<dbReference type="PANTHER" id="PTHR12029">
    <property type="entry name" value="RNA METHYLTRANSFERASE"/>
    <property type="match status" value="1"/>
</dbReference>